<sequence length="199" mass="22126">MRHIRRTGVALYARGYQCLLTCIYRSLKRFLKKRKNVAILAQRVNGSSRLATTLSVSSRLFLLLIVGQSSAPSPLDSESLAMPRRRHPLWSSRFSSPSLSTAECRPSGASTSSRPLPRPPVLPGAASRYSRIPVSPPPSPRCIAVESIPADVLTHSRSMPRSRERQRPQPPTFPTLQFSSRSQTRALMTNAQCITKSFR</sequence>
<accession>A0A026WPT2</accession>
<gene>
    <name evidence="2" type="ORF">X777_01448</name>
</gene>
<evidence type="ECO:0000313" key="3">
    <source>
        <dbReference type="Proteomes" id="UP000053097"/>
    </source>
</evidence>
<dbReference type="EMBL" id="KK107135">
    <property type="protein sequence ID" value="EZA58067.1"/>
    <property type="molecule type" value="Genomic_DNA"/>
</dbReference>
<keyword evidence="3" id="KW-1185">Reference proteome</keyword>
<dbReference type="Proteomes" id="UP000053097">
    <property type="component" value="Unassembled WGS sequence"/>
</dbReference>
<feature type="region of interest" description="Disordered" evidence="1">
    <location>
        <begin position="92"/>
        <end position="138"/>
    </location>
</feature>
<name>A0A026WPT2_OOCBI</name>
<dbReference type="AlphaFoldDB" id="A0A026WPT2"/>
<proteinExistence type="predicted"/>
<organism evidence="2 3">
    <name type="scientific">Ooceraea biroi</name>
    <name type="common">Clonal raider ant</name>
    <name type="synonym">Cerapachys biroi</name>
    <dbReference type="NCBI Taxonomy" id="2015173"/>
    <lineage>
        <taxon>Eukaryota</taxon>
        <taxon>Metazoa</taxon>
        <taxon>Ecdysozoa</taxon>
        <taxon>Arthropoda</taxon>
        <taxon>Hexapoda</taxon>
        <taxon>Insecta</taxon>
        <taxon>Pterygota</taxon>
        <taxon>Neoptera</taxon>
        <taxon>Endopterygota</taxon>
        <taxon>Hymenoptera</taxon>
        <taxon>Apocrita</taxon>
        <taxon>Aculeata</taxon>
        <taxon>Formicoidea</taxon>
        <taxon>Formicidae</taxon>
        <taxon>Dorylinae</taxon>
        <taxon>Ooceraea</taxon>
    </lineage>
</organism>
<evidence type="ECO:0000313" key="2">
    <source>
        <dbReference type="EMBL" id="EZA58067.1"/>
    </source>
</evidence>
<evidence type="ECO:0000256" key="1">
    <source>
        <dbReference type="SAM" id="MobiDB-lite"/>
    </source>
</evidence>
<feature type="region of interest" description="Disordered" evidence="1">
    <location>
        <begin position="153"/>
        <end position="174"/>
    </location>
</feature>
<reference evidence="2 3" key="1">
    <citation type="journal article" date="2014" name="Curr. Biol.">
        <title>The genome of the clonal raider ant Cerapachys biroi.</title>
        <authorList>
            <person name="Oxley P.R."/>
            <person name="Ji L."/>
            <person name="Fetter-Pruneda I."/>
            <person name="McKenzie S.K."/>
            <person name="Li C."/>
            <person name="Hu H."/>
            <person name="Zhang G."/>
            <person name="Kronauer D.J."/>
        </authorList>
    </citation>
    <scope>NUCLEOTIDE SEQUENCE [LARGE SCALE GENOMIC DNA]</scope>
</reference>
<protein>
    <submittedName>
        <fullName evidence="2">Uncharacterized protein</fullName>
    </submittedName>
</protein>